<dbReference type="Proteomes" id="UP000276133">
    <property type="component" value="Unassembled WGS sequence"/>
</dbReference>
<comment type="caution">
    <text evidence="1">The sequence shown here is derived from an EMBL/GenBank/DDBJ whole genome shotgun (WGS) entry which is preliminary data.</text>
</comment>
<sequence length="67" mass="8005">MDKISKKKTNENTTVIEVCLNWKRNIRVTPVIYDQRKEMLRMRKNIFQNDDKSWNVKIVSNPVTAKP</sequence>
<reference evidence="1 2" key="1">
    <citation type="journal article" date="2018" name="Sci. Rep.">
        <title>Genomic signatures of local adaptation to the degree of environmental predictability in rotifers.</title>
        <authorList>
            <person name="Franch-Gras L."/>
            <person name="Hahn C."/>
            <person name="Garcia-Roger E.M."/>
            <person name="Carmona M.J."/>
            <person name="Serra M."/>
            <person name="Gomez A."/>
        </authorList>
    </citation>
    <scope>NUCLEOTIDE SEQUENCE [LARGE SCALE GENOMIC DNA]</scope>
    <source>
        <strain evidence="1">HYR1</strain>
    </source>
</reference>
<dbReference type="AlphaFoldDB" id="A0A3M7S520"/>
<evidence type="ECO:0000313" key="1">
    <source>
        <dbReference type="EMBL" id="RNA30735.1"/>
    </source>
</evidence>
<keyword evidence="2" id="KW-1185">Reference proteome</keyword>
<name>A0A3M7S520_BRAPC</name>
<evidence type="ECO:0000313" key="2">
    <source>
        <dbReference type="Proteomes" id="UP000276133"/>
    </source>
</evidence>
<dbReference type="EMBL" id="REGN01002049">
    <property type="protein sequence ID" value="RNA30735.1"/>
    <property type="molecule type" value="Genomic_DNA"/>
</dbReference>
<proteinExistence type="predicted"/>
<gene>
    <name evidence="1" type="ORF">BpHYR1_031641</name>
</gene>
<accession>A0A3M7S520</accession>
<organism evidence="1 2">
    <name type="scientific">Brachionus plicatilis</name>
    <name type="common">Marine rotifer</name>
    <name type="synonym">Brachionus muelleri</name>
    <dbReference type="NCBI Taxonomy" id="10195"/>
    <lineage>
        <taxon>Eukaryota</taxon>
        <taxon>Metazoa</taxon>
        <taxon>Spiralia</taxon>
        <taxon>Gnathifera</taxon>
        <taxon>Rotifera</taxon>
        <taxon>Eurotatoria</taxon>
        <taxon>Monogononta</taxon>
        <taxon>Pseudotrocha</taxon>
        <taxon>Ploima</taxon>
        <taxon>Brachionidae</taxon>
        <taxon>Brachionus</taxon>
    </lineage>
</organism>
<protein>
    <submittedName>
        <fullName evidence="1">Uncharacterized protein</fullName>
    </submittedName>
</protein>